<dbReference type="Gene3D" id="3.30.300.20">
    <property type="match status" value="1"/>
</dbReference>
<dbReference type="AlphaFoldDB" id="A0A4Q7MRS6"/>
<keyword evidence="3" id="KW-1185">Reference proteome</keyword>
<reference evidence="2 3" key="1">
    <citation type="submission" date="2019-02" db="EMBL/GenBank/DDBJ databases">
        <title>Genomic Encyclopedia of Type Strains, Phase IV (KMG-IV): sequencing the most valuable type-strain genomes for metagenomic binning, comparative biology and taxonomic classification.</title>
        <authorList>
            <person name="Goeker M."/>
        </authorList>
    </citation>
    <scope>NUCLEOTIDE SEQUENCE [LARGE SCALE GENOMIC DNA]</scope>
    <source>
        <strain evidence="2 3">DSM 18116</strain>
    </source>
</reference>
<dbReference type="OrthoDB" id="9791538at2"/>
<dbReference type="RefSeq" id="WP_130541959.1">
    <property type="nucleotide sequence ID" value="NZ_CP042431.1"/>
</dbReference>
<dbReference type="InterPro" id="IPR003718">
    <property type="entry name" value="OsmC/Ohr_fam"/>
</dbReference>
<evidence type="ECO:0000313" key="2">
    <source>
        <dbReference type="EMBL" id="RZS71456.1"/>
    </source>
</evidence>
<protein>
    <submittedName>
        <fullName evidence="2">Putative redox protein</fullName>
    </submittedName>
</protein>
<dbReference type="PANTHER" id="PTHR39624">
    <property type="entry name" value="PROTEIN INVOLVED IN RIMO-MEDIATED BETA-METHYLTHIOLATION OF RIBOSOMAL PROTEIN S12 YCAO"/>
    <property type="match status" value="1"/>
</dbReference>
<name>A0A4Q7MRS6_9BACT</name>
<comment type="caution">
    <text evidence="2">The sequence shown here is derived from an EMBL/GenBank/DDBJ whole genome shotgun (WGS) entry which is preliminary data.</text>
</comment>
<dbReference type="SUPFAM" id="SSF82784">
    <property type="entry name" value="OsmC-like"/>
    <property type="match status" value="1"/>
</dbReference>
<dbReference type="EMBL" id="SGXA01000002">
    <property type="protein sequence ID" value="RZS71456.1"/>
    <property type="molecule type" value="Genomic_DNA"/>
</dbReference>
<proteinExistence type="predicted"/>
<gene>
    <name evidence="2" type="ORF">EV199_3359</name>
</gene>
<dbReference type="InterPro" id="IPR036102">
    <property type="entry name" value="OsmC/Ohrsf"/>
</dbReference>
<dbReference type="InterPro" id="IPR010693">
    <property type="entry name" value="Divergent_4Fe-4S_mono-cluster"/>
</dbReference>
<accession>A0A4Q7MRS6</accession>
<dbReference type="PANTHER" id="PTHR39624:SF2">
    <property type="entry name" value="OSMC-LIKE PROTEIN"/>
    <property type="match status" value="1"/>
</dbReference>
<dbReference type="InterPro" id="IPR015946">
    <property type="entry name" value="KH_dom-like_a/b"/>
</dbReference>
<dbReference type="Pfam" id="PF06902">
    <property type="entry name" value="Fer4_19"/>
    <property type="match status" value="1"/>
</dbReference>
<organism evidence="2 3">
    <name type="scientific">Pseudobacter ginsenosidimutans</name>
    <dbReference type="NCBI Taxonomy" id="661488"/>
    <lineage>
        <taxon>Bacteria</taxon>
        <taxon>Pseudomonadati</taxon>
        <taxon>Bacteroidota</taxon>
        <taxon>Chitinophagia</taxon>
        <taxon>Chitinophagales</taxon>
        <taxon>Chitinophagaceae</taxon>
        <taxon>Pseudobacter</taxon>
    </lineage>
</organism>
<sequence length="218" mass="24551">MQYKLDKPIHGAIGTDKYQVTIEWRNGTFVADEPVSSGGKDTGPDPYTLLLSSLATCTLVTLRMYIDRKGWDVPGITVNANMFQAKKDDVITHVFDRDIQFSGELTPEQKDRLLEIAAACPVSKILEGNVKVRNFLFRDEDTEKKLNYTNGDVTVVWKPEFCKHSGRCVTQLPLVFNLQQRPWVNMSGADSERILEQVKRCPTGALTAFHNNDEEAKA</sequence>
<dbReference type="Proteomes" id="UP000293874">
    <property type="component" value="Unassembled WGS sequence"/>
</dbReference>
<evidence type="ECO:0000313" key="3">
    <source>
        <dbReference type="Proteomes" id="UP000293874"/>
    </source>
</evidence>
<dbReference type="Pfam" id="PF02566">
    <property type="entry name" value="OsmC"/>
    <property type="match status" value="1"/>
</dbReference>
<evidence type="ECO:0000259" key="1">
    <source>
        <dbReference type="Pfam" id="PF06902"/>
    </source>
</evidence>
<feature type="domain" description="Divergent 4Fe-4S mono-cluster" evidence="1">
    <location>
        <begin position="148"/>
        <end position="208"/>
    </location>
</feature>